<organism evidence="2 5">
    <name type="scientific">Acinetobacter nosocomialis</name>
    <dbReference type="NCBI Taxonomy" id="106654"/>
    <lineage>
        <taxon>Bacteria</taxon>
        <taxon>Pseudomonadati</taxon>
        <taxon>Pseudomonadota</taxon>
        <taxon>Gammaproteobacteria</taxon>
        <taxon>Moraxellales</taxon>
        <taxon>Moraxellaceae</taxon>
        <taxon>Acinetobacter</taxon>
        <taxon>Acinetobacter calcoaceticus/baumannii complex</taxon>
    </lineage>
</organism>
<reference evidence="2" key="3">
    <citation type="submission" date="2017-12" db="EMBL/GenBank/DDBJ databases">
        <title>FDA dAtabase for Regulatory Grade micrObial Sequences (FDA-ARGOS): Supporting development and validation of Infectious Disease Dx tests.</title>
        <authorList>
            <person name="Campos J."/>
            <person name="Goldberg B."/>
            <person name="Tallon L."/>
            <person name="Sadzewicz L."/>
            <person name="Sengamalay N."/>
            <person name="Ott S."/>
            <person name="Godinez A."/>
            <person name="Nagaraj S."/>
            <person name="Vavikolanu K."/>
            <person name="Aluvathingal J."/>
            <person name="Nadendla S."/>
            <person name="Nandy P."/>
            <person name="Hobson J."/>
            <person name="Sichtig H."/>
        </authorList>
    </citation>
    <scope>NUCLEOTIDE SEQUENCE</scope>
    <source>
        <strain evidence="2">FDAARGOS_129</strain>
    </source>
</reference>
<evidence type="ECO:0000256" key="1">
    <source>
        <dbReference type="SAM" id="SignalP"/>
    </source>
</evidence>
<evidence type="ECO:0000313" key="4">
    <source>
        <dbReference type="Proteomes" id="UP000194767"/>
    </source>
</evidence>
<keyword evidence="1" id="KW-0732">Signal</keyword>
<dbReference type="Proteomes" id="UP000237921">
    <property type="component" value="Chromosome"/>
</dbReference>
<dbReference type="EMBL" id="CP014019">
    <property type="protein sequence ID" value="AVF45527.1"/>
    <property type="molecule type" value="Genomic_DNA"/>
</dbReference>
<evidence type="ECO:0000313" key="5">
    <source>
        <dbReference type="Proteomes" id="UP000237921"/>
    </source>
</evidence>
<reference evidence="5" key="2">
    <citation type="submission" date="2017-12" db="EMBL/GenBank/DDBJ databases">
        <title>FDA dAtabase for Regulatory Grade micrObial Sequences (FDA-ARGOS): Supporting development and validation of Infectious Disease Dx tests.</title>
        <authorList>
            <person name="Hoffmann M."/>
            <person name="Allard M."/>
            <person name="Evans P."/>
            <person name="Brown E."/>
            <person name="Tallon L."/>
            <person name="Sadzewicz L."/>
            <person name="Sengamalay N."/>
            <person name="Ott S."/>
            <person name="Godinez A."/>
            <person name="Nagaraj S."/>
            <person name="Vavikolanu K."/>
            <person name="Aluvathingal J."/>
            <person name="Nadendla S."/>
            <person name="Sichtig H."/>
        </authorList>
    </citation>
    <scope>NUCLEOTIDE SEQUENCE [LARGE SCALE GENOMIC DNA]</scope>
    <source>
        <strain evidence="5">FDAARGOS_129</strain>
    </source>
</reference>
<sequence>MKNLFSIIALCSLLMACSQNNPPPKADEANTTNPAVSESHDAHSIYAPYTEEAVKARLMDMQIIVENGHIYLPAEVKEAESYINGWNKYPDMLKAMMESDLNPNQTQNVDDTPPDEETSIETSAISARGRITAQESQSAFNVPGAIDYFIEIQSTNEQPFTLQGLKINRGRCGFSTGDFYSKLPVTLNYSQTVRYLLKCKGDQVLEAELITDQGSLSITF</sequence>
<accession>A0A2L1VK71</accession>
<dbReference type="EMBL" id="NGDO01000007">
    <property type="protein sequence ID" value="OTM00874.1"/>
    <property type="molecule type" value="Genomic_DNA"/>
</dbReference>
<evidence type="ECO:0000313" key="2">
    <source>
        <dbReference type="EMBL" id="AVF45527.1"/>
    </source>
</evidence>
<evidence type="ECO:0008006" key="6">
    <source>
        <dbReference type="Google" id="ProtNLM"/>
    </source>
</evidence>
<gene>
    <name evidence="2" type="ORF">AL533_14720</name>
    <name evidence="3" type="ORF">B9X58_02375</name>
</gene>
<reference evidence="3 4" key="1">
    <citation type="submission" date="2017-05" db="EMBL/GenBank/DDBJ databases">
        <authorList>
            <person name="Kreiswirth B."/>
            <person name="Manca C."/>
            <person name="Chen L."/>
            <person name="Evans S."/>
            <person name="Fowler V."/>
            <person name="Patel R."/>
            <person name="Chambers H."/>
            <person name="Bonomo R."/>
            <person name="Paul V."/>
            <person name="Sankar J."/>
            <person name="Gaind R."/>
            <person name="Ray P."/>
            <person name="Gautam V."/>
            <person name="Biswal M."/>
            <person name="Datta S."/>
            <person name="Walia K."/>
            <person name="Adams M."/>
            <person name="Nelson K."/>
            <person name="Sutton G."/>
            <person name="Fouts D."/>
            <person name="Hujer K."/>
            <person name="Hujer A."/>
        </authorList>
    </citation>
    <scope>NUCLEOTIDE SEQUENCE [LARGE SCALE GENOMIC DNA]</scope>
    <source>
        <strain evidence="3 4">PR324</strain>
    </source>
</reference>
<feature type="chain" id="PRO_5014985952" description="Lipoprotein" evidence="1">
    <location>
        <begin position="22"/>
        <end position="220"/>
    </location>
</feature>
<evidence type="ECO:0000313" key="3">
    <source>
        <dbReference type="EMBL" id="OTM00874.1"/>
    </source>
</evidence>
<protein>
    <recommendedName>
        <fullName evidence="6">Lipoprotein</fullName>
    </recommendedName>
</protein>
<feature type="signal peptide" evidence="1">
    <location>
        <begin position="1"/>
        <end position="21"/>
    </location>
</feature>
<name>A0A2L1VK71_ACINO</name>
<dbReference type="RefSeq" id="WP_086222412.1">
    <property type="nucleotide sequence ID" value="NZ_CP014019.1"/>
</dbReference>
<proteinExistence type="predicted"/>
<dbReference type="Proteomes" id="UP000194767">
    <property type="component" value="Unassembled WGS sequence"/>
</dbReference>
<dbReference type="AlphaFoldDB" id="A0A2L1VK71"/>
<dbReference type="PROSITE" id="PS51257">
    <property type="entry name" value="PROKAR_LIPOPROTEIN"/>
    <property type="match status" value="1"/>
</dbReference>